<feature type="transmembrane region" description="Helical" evidence="1">
    <location>
        <begin position="12"/>
        <end position="39"/>
    </location>
</feature>
<dbReference type="PROSITE" id="PS51257">
    <property type="entry name" value="PROKAR_LIPOPROTEIN"/>
    <property type="match status" value="1"/>
</dbReference>
<proteinExistence type="predicted"/>
<protein>
    <submittedName>
        <fullName evidence="2">Uncharacterized protein</fullName>
    </submittedName>
</protein>
<organism evidence="2">
    <name type="scientific">Octopus bimaculoides</name>
    <name type="common">California two-spotted octopus</name>
    <dbReference type="NCBI Taxonomy" id="37653"/>
    <lineage>
        <taxon>Eukaryota</taxon>
        <taxon>Metazoa</taxon>
        <taxon>Spiralia</taxon>
        <taxon>Lophotrochozoa</taxon>
        <taxon>Mollusca</taxon>
        <taxon>Cephalopoda</taxon>
        <taxon>Coleoidea</taxon>
        <taxon>Octopodiformes</taxon>
        <taxon>Octopoda</taxon>
        <taxon>Incirrata</taxon>
        <taxon>Octopodidae</taxon>
        <taxon>Octopus</taxon>
    </lineage>
</organism>
<evidence type="ECO:0000256" key="1">
    <source>
        <dbReference type="SAM" id="Phobius"/>
    </source>
</evidence>
<reference evidence="2" key="1">
    <citation type="submission" date="2015-07" db="EMBL/GenBank/DDBJ databases">
        <title>MeaNS - Measles Nucleotide Surveillance Program.</title>
        <authorList>
            <person name="Tran T."/>
            <person name="Druce J."/>
        </authorList>
    </citation>
    <scope>NUCLEOTIDE SEQUENCE</scope>
    <source>
        <strain evidence="2">UCB-OBI-ISO-001</strain>
        <tissue evidence="2">Gonad</tissue>
    </source>
</reference>
<dbReference type="EMBL" id="KQ421305">
    <property type="protein sequence ID" value="KOF77818.1"/>
    <property type="molecule type" value="Genomic_DNA"/>
</dbReference>
<accession>A0A0L8GLJ9</accession>
<keyword evidence="1" id="KW-0812">Transmembrane</keyword>
<gene>
    <name evidence="2" type="ORF">OCBIM_22031639mg</name>
</gene>
<name>A0A0L8GLJ9_OCTBM</name>
<evidence type="ECO:0000313" key="2">
    <source>
        <dbReference type="EMBL" id="KOF77818.1"/>
    </source>
</evidence>
<keyword evidence="1" id="KW-0472">Membrane</keyword>
<keyword evidence="1" id="KW-1133">Transmembrane helix</keyword>
<sequence>MVRLLDRMPKCHLVFSLFSFASFFVLNTVVFASCLILVINDLTPMPHVPSLYNATCPFCPSEVKIFLHFYLSLSYIHT</sequence>
<dbReference type="AlphaFoldDB" id="A0A0L8GLJ9"/>